<dbReference type="STRING" id="1249627.D779_1474"/>
<keyword evidence="5 10" id="KW-1133">Transmembrane helix</keyword>
<feature type="transmembrane region" description="Helical" evidence="10">
    <location>
        <begin position="50"/>
        <end position="72"/>
    </location>
</feature>
<protein>
    <recommendedName>
        <fullName evidence="11">Cation/H+ exchanger transmembrane domain-containing protein</fullName>
    </recommendedName>
</protein>
<evidence type="ECO:0000256" key="10">
    <source>
        <dbReference type="SAM" id="Phobius"/>
    </source>
</evidence>
<evidence type="ECO:0000256" key="2">
    <source>
        <dbReference type="ARBA" id="ARBA00022448"/>
    </source>
</evidence>
<feature type="transmembrane region" description="Helical" evidence="10">
    <location>
        <begin position="20"/>
        <end position="38"/>
    </location>
</feature>
<accession>W9V752</accession>
<feature type="transmembrane region" description="Helical" evidence="10">
    <location>
        <begin position="191"/>
        <end position="213"/>
    </location>
</feature>
<keyword evidence="3" id="KW-0050">Antiport</keyword>
<evidence type="ECO:0000256" key="3">
    <source>
        <dbReference type="ARBA" id="ARBA00022449"/>
    </source>
</evidence>
<evidence type="ECO:0000313" key="13">
    <source>
        <dbReference type="Proteomes" id="UP000019460"/>
    </source>
</evidence>
<gene>
    <name evidence="12" type="ORF">D779_1474</name>
</gene>
<dbReference type="GO" id="GO:1902600">
    <property type="term" value="P:proton transmembrane transport"/>
    <property type="evidence" value="ECO:0007669"/>
    <property type="project" value="InterPro"/>
</dbReference>
<keyword evidence="13" id="KW-1185">Reference proteome</keyword>
<dbReference type="PANTHER" id="PTHR43562:SF3">
    <property type="entry name" value="SODIUM ION_PROTON EXCHANGER (EUROFUNG)"/>
    <property type="match status" value="1"/>
</dbReference>
<keyword evidence="2" id="KW-0813">Transport</keyword>
<dbReference type="Proteomes" id="UP000019460">
    <property type="component" value="Unassembled WGS sequence"/>
</dbReference>
<dbReference type="GO" id="GO:0015297">
    <property type="term" value="F:antiporter activity"/>
    <property type="evidence" value="ECO:0007669"/>
    <property type="project" value="UniProtKB-KW"/>
</dbReference>
<evidence type="ECO:0000256" key="7">
    <source>
        <dbReference type="ARBA" id="ARBA00023065"/>
    </source>
</evidence>
<dbReference type="PANTHER" id="PTHR43562">
    <property type="entry name" value="NAPA-TYPE SODIUM/HYDROGEN ANTIPORTER"/>
    <property type="match status" value="1"/>
</dbReference>
<evidence type="ECO:0000256" key="4">
    <source>
        <dbReference type="ARBA" id="ARBA00022692"/>
    </source>
</evidence>
<feature type="transmembrane region" description="Helical" evidence="10">
    <location>
        <begin position="130"/>
        <end position="149"/>
    </location>
</feature>
<sequence>MIIMPAIATATMPIHPFADIMLELALLLTMVLVARWLTIRFRQPGVLGELLVGVLVGNLGYWLGLPFFTFVMSYGAASPVFDQVWQGGVSVAQAAAQVFGPSGMAPGARGDEVLHLLSGDHALANVNTGLSLWLFSSLGIILLLFHVGLKTGVHQLRRVGAGAARVAVAGAVGTLAAALVLMWLLPVQISAAGRFFVASTLAATSIGVATRMLEDMGKADTPEGRTILGACVLNDLIGLVLLALAIELVVEGHLDLPAVIWLLVSSAAFLGAIVVFGDRLGRPLARQLNRIGPVELRFLAPLAFAFLLGWLCSSLGLSGTVGGFAAGLILSDASLRDKTKEMLVPLIAVFTPIFFLLIGMQVNLAIFLQWQTLALTAALLFAAIVGKLPAALVAGPGVDRVTVALGMLPRGEVALLFVGVGRSLGVIDDRLFAALVAVVILLAFGSGLVLDWAFAPRSARAEAMLGRLHAPFVRSR</sequence>
<dbReference type="GO" id="GO:0006814">
    <property type="term" value="P:sodium ion transport"/>
    <property type="evidence" value="ECO:0007669"/>
    <property type="project" value="UniProtKB-KW"/>
</dbReference>
<keyword evidence="8 10" id="KW-0472">Membrane</keyword>
<keyword evidence="7" id="KW-0406">Ion transport</keyword>
<evidence type="ECO:0000256" key="6">
    <source>
        <dbReference type="ARBA" id="ARBA00023053"/>
    </source>
</evidence>
<feature type="transmembrane region" description="Helical" evidence="10">
    <location>
        <begin position="161"/>
        <end position="185"/>
    </location>
</feature>
<dbReference type="GO" id="GO:0016020">
    <property type="term" value="C:membrane"/>
    <property type="evidence" value="ECO:0007669"/>
    <property type="project" value="UniProtKB-SubCell"/>
</dbReference>
<dbReference type="eggNOG" id="COG0475">
    <property type="taxonomic scope" value="Bacteria"/>
</dbReference>
<evidence type="ECO:0000256" key="1">
    <source>
        <dbReference type="ARBA" id="ARBA00004141"/>
    </source>
</evidence>
<comment type="subcellular location">
    <subcellularLocation>
        <location evidence="1">Membrane</location>
        <topology evidence="1">Multi-pass membrane protein</topology>
    </subcellularLocation>
</comment>
<keyword evidence="9" id="KW-0739">Sodium transport</keyword>
<organism evidence="12 13">
    <name type="scientific">Imhoffiella purpurea</name>
    <dbReference type="NCBI Taxonomy" id="1249627"/>
    <lineage>
        <taxon>Bacteria</taxon>
        <taxon>Pseudomonadati</taxon>
        <taxon>Pseudomonadota</taxon>
        <taxon>Gammaproteobacteria</taxon>
        <taxon>Chromatiales</taxon>
        <taxon>Chromatiaceae</taxon>
        <taxon>Imhoffiella</taxon>
    </lineage>
</organism>
<evidence type="ECO:0000313" key="12">
    <source>
        <dbReference type="EMBL" id="EXJ15378.1"/>
    </source>
</evidence>
<feature type="domain" description="Cation/H+ exchanger transmembrane" evidence="11">
    <location>
        <begin position="30"/>
        <end position="453"/>
    </location>
</feature>
<dbReference type="AlphaFoldDB" id="W9V752"/>
<feature type="transmembrane region" description="Helical" evidence="10">
    <location>
        <begin position="298"/>
        <end position="330"/>
    </location>
</feature>
<feature type="transmembrane region" description="Helical" evidence="10">
    <location>
        <begin position="432"/>
        <end position="455"/>
    </location>
</feature>
<dbReference type="EMBL" id="AONC01000027">
    <property type="protein sequence ID" value="EXJ15378.1"/>
    <property type="molecule type" value="Genomic_DNA"/>
</dbReference>
<name>W9V752_9GAMM</name>
<keyword evidence="6" id="KW-0915">Sodium</keyword>
<dbReference type="Pfam" id="PF00999">
    <property type="entry name" value="Na_H_Exchanger"/>
    <property type="match status" value="1"/>
</dbReference>
<evidence type="ECO:0000259" key="11">
    <source>
        <dbReference type="Pfam" id="PF00999"/>
    </source>
</evidence>
<comment type="caution">
    <text evidence="12">The sequence shown here is derived from an EMBL/GenBank/DDBJ whole genome shotgun (WGS) entry which is preliminary data.</text>
</comment>
<reference evidence="12 13" key="1">
    <citation type="submission" date="2012-11" db="EMBL/GenBank/DDBJ databases">
        <title>Genome assembly of Thiorhodococcus sp. AK35.</title>
        <authorList>
            <person name="Nupur N."/>
            <person name="Khatri I."/>
            <person name="Subramanian S."/>
            <person name="Pinnaka A."/>
        </authorList>
    </citation>
    <scope>NUCLEOTIDE SEQUENCE [LARGE SCALE GENOMIC DNA]</scope>
    <source>
        <strain evidence="12 13">AK35</strain>
    </source>
</reference>
<evidence type="ECO:0000256" key="8">
    <source>
        <dbReference type="ARBA" id="ARBA00023136"/>
    </source>
</evidence>
<dbReference type="InterPro" id="IPR038770">
    <property type="entry name" value="Na+/solute_symporter_sf"/>
</dbReference>
<feature type="transmembrane region" description="Helical" evidence="10">
    <location>
        <begin position="342"/>
        <end position="366"/>
    </location>
</feature>
<evidence type="ECO:0000256" key="9">
    <source>
        <dbReference type="ARBA" id="ARBA00023201"/>
    </source>
</evidence>
<evidence type="ECO:0000256" key="5">
    <source>
        <dbReference type="ARBA" id="ARBA00022989"/>
    </source>
</evidence>
<proteinExistence type="predicted"/>
<feature type="transmembrane region" description="Helical" evidence="10">
    <location>
        <begin position="373"/>
        <end position="395"/>
    </location>
</feature>
<dbReference type="InterPro" id="IPR006153">
    <property type="entry name" value="Cation/H_exchanger_TM"/>
</dbReference>
<feature type="transmembrane region" description="Helical" evidence="10">
    <location>
        <begin position="225"/>
        <end position="246"/>
    </location>
</feature>
<feature type="transmembrane region" description="Helical" evidence="10">
    <location>
        <begin position="258"/>
        <end position="277"/>
    </location>
</feature>
<dbReference type="PATRIC" id="fig|1249627.3.peg.1923"/>
<keyword evidence="4 10" id="KW-0812">Transmembrane</keyword>
<dbReference type="Gene3D" id="1.20.1530.20">
    <property type="match status" value="1"/>
</dbReference>